<evidence type="ECO:0000313" key="2">
    <source>
        <dbReference type="EMBL" id="CAK9271854.1"/>
    </source>
</evidence>
<proteinExistence type="predicted"/>
<accession>A0ABP0WYB7</accession>
<sequence>MAVRIEQLEQKRAAMASFQHRSHSGGSAPTSYGGDDLFYMASVAQIEASVAMTRGVTRASEPRGATMELDPQKGETGRQARLPQSFLLSEVVRTPSMVPTPLIEPIVGPAASTSRVVDTDVSSSAISRMVTSVSRSPSFLASDLM</sequence>
<dbReference type="EMBL" id="OZ020099">
    <property type="protein sequence ID" value="CAK9271854.1"/>
    <property type="molecule type" value="Genomic_DNA"/>
</dbReference>
<organism evidence="2 3">
    <name type="scientific">Sphagnum jensenii</name>
    <dbReference type="NCBI Taxonomy" id="128206"/>
    <lineage>
        <taxon>Eukaryota</taxon>
        <taxon>Viridiplantae</taxon>
        <taxon>Streptophyta</taxon>
        <taxon>Embryophyta</taxon>
        <taxon>Bryophyta</taxon>
        <taxon>Sphagnophytina</taxon>
        <taxon>Sphagnopsida</taxon>
        <taxon>Sphagnales</taxon>
        <taxon>Sphagnaceae</taxon>
        <taxon>Sphagnum</taxon>
    </lineage>
</organism>
<feature type="region of interest" description="Disordered" evidence="1">
    <location>
        <begin position="55"/>
        <end position="80"/>
    </location>
</feature>
<gene>
    <name evidence="2" type="ORF">CSSPJE1EN1_LOCUS17332</name>
</gene>
<protein>
    <submittedName>
        <fullName evidence="2">Uncharacterized protein</fullName>
    </submittedName>
</protein>
<name>A0ABP0WYB7_9BRYO</name>
<reference evidence="2" key="1">
    <citation type="submission" date="2024-02" db="EMBL/GenBank/DDBJ databases">
        <authorList>
            <consortium name="ELIXIR-Norway"/>
            <consortium name="Elixir Norway"/>
        </authorList>
    </citation>
    <scope>NUCLEOTIDE SEQUENCE</scope>
</reference>
<keyword evidence="3" id="KW-1185">Reference proteome</keyword>
<evidence type="ECO:0000256" key="1">
    <source>
        <dbReference type="SAM" id="MobiDB-lite"/>
    </source>
</evidence>
<evidence type="ECO:0000313" key="3">
    <source>
        <dbReference type="Proteomes" id="UP001497444"/>
    </source>
</evidence>
<feature type="non-terminal residue" evidence="2">
    <location>
        <position position="145"/>
    </location>
</feature>
<dbReference type="Proteomes" id="UP001497444">
    <property type="component" value="Chromosome 4"/>
</dbReference>